<gene>
    <name evidence="3" type="ORF">CTheo_8399</name>
</gene>
<evidence type="ECO:0000313" key="4">
    <source>
        <dbReference type="Proteomes" id="UP000383932"/>
    </source>
</evidence>
<dbReference type="Proteomes" id="UP000383932">
    <property type="component" value="Unassembled WGS sequence"/>
</dbReference>
<feature type="region of interest" description="Disordered" evidence="1">
    <location>
        <begin position="183"/>
        <end position="278"/>
    </location>
</feature>
<feature type="compositionally biased region" description="Polar residues" evidence="1">
    <location>
        <begin position="240"/>
        <end position="266"/>
    </location>
</feature>
<feature type="region of interest" description="Disordered" evidence="1">
    <location>
        <begin position="710"/>
        <end position="757"/>
    </location>
</feature>
<protein>
    <recommendedName>
        <fullName evidence="2">DUF6532 domain-containing protein</fullName>
    </recommendedName>
</protein>
<feature type="compositionally biased region" description="Low complexity" evidence="1">
    <location>
        <begin position="118"/>
        <end position="129"/>
    </location>
</feature>
<feature type="compositionally biased region" description="Polar residues" evidence="1">
    <location>
        <begin position="187"/>
        <end position="199"/>
    </location>
</feature>
<feature type="domain" description="DUF6532" evidence="2">
    <location>
        <begin position="438"/>
        <end position="627"/>
    </location>
</feature>
<keyword evidence="4" id="KW-1185">Reference proteome</keyword>
<dbReference type="InterPro" id="IPR045341">
    <property type="entry name" value="DUF6532"/>
</dbReference>
<sequence>MVNLIQPKLNCQPMTDSTRGTPTYEALDHEGLVQFAKEELNRDLSHCDTQTILHMLRHAQNEQASQVGLTWEQASVIVLDGTPFKVGGGWHLISTTSQPRGTKRASDPSDNPAKRQRTSTTNTDTATVSKTDEEVQYLGTRFEHVGTERQSGNPDLHPARLPRPDAQASPTLLDRYLEAADHDAETANRNAEATPSNQEPDYEPQSPGIKLIPPLSLDNSQTHIAPDPSNDDTRRMHRGTQWTYMNSRTHLPPMTSTPASMEDPSNSPEPPARPNSPSLTAAELIQKERARAIAAKMDETCDHLHRPSRPHRLFAEASHPPTTRPQARLAPGASSNAALAHIHGPRPLDPMSTARADMIAFNEAVARGNATSLVESVTRQSNRQACREPPASRQLNELLDDDEEMIAQAEAYAQKKWPPLARDVSGIQRQVLIIAKLHLFAYALVEGIYQTRATFLRWAAAVYEATWQMELPTTPMIEPDEEILEIMVNSIATLRGRVKEHLRPFAANAAQFQQNVIDQCTIQENLRRFNLLYPNNFHCKTHCPRHGHYENPEIGHCMAAALFSGPNSVGMLFPEYFRDMPLTVVAFVLAIWQFCIEEWSNGWHKNASLGAGAMRDKFEAQLAGLKDLRDVAPRRMAHLQEEWRKYVTEYSGAAFETSEEVIYNSLRSEMRPDTPEPGPSNAMDVDELEARLFETARQQSLREQMRDIIASEEADNEVPMDEDGMDHEVEQNDGTSTPEYNEQGIQTAQSKGKGHAN</sequence>
<organism evidence="3 4">
    <name type="scientific">Ceratobasidium theobromae</name>
    <dbReference type="NCBI Taxonomy" id="1582974"/>
    <lineage>
        <taxon>Eukaryota</taxon>
        <taxon>Fungi</taxon>
        <taxon>Dikarya</taxon>
        <taxon>Basidiomycota</taxon>
        <taxon>Agaricomycotina</taxon>
        <taxon>Agaricomycetes</taxon>
        <taxon>Cantharellales</taxon>
        <taxon>Ceratobasidiaceae</taxon>
        <taxon>Ceratobasidium</taxon>
    </lineage>
</organism>
<evidence type="ECO:0000256" key="1">
    <source>
        <dbReference type="SAM" id="MobiDB-lite"/>
    </source>
</evidence>
<evidence type="ECO:0000259" key="2">
    <source>
        <dbReference type="Pfam" id="PF20149"/>
    </source>
</evidence>
<feature type="compositionally biased region" description="Polar residues" evidence="1">
    <location>
        <begin position="732"/>
        <end position="750"/>
    </location>
</feature>
<feature type="compositionally biased region" description="Acidic residues" evidence="1">
    <location>
        <begin position="710"/>
        <end position="725"/>
    </location>
</feature>
<dbReference type="OrthoDB" id="3268553at2759"/>
<reference evidence="3 4" key="1">
    <citation type="journal article" date="2019" name="Fungal Biol. Biotechnol.">
        <title>Draft genome sequence of fastidious pathogen Ceratobasidium theobromae, which causes vascular-streak dieback in Theobroma cacao.</title>
        <authorList>
            <person name="Ali S.S."/>
            <person name="Asman A."/>
            <person name="Shao J."/>
            <person name="Firmansyah A.P."/>
            <person name="Susilo A.W."/>
            <person name="Rosmana A."/>
            <person name="McMahon P."/>
            <person name="Junaid M."/>
            <person name="Guest D."/>
            <person name="Kheng T.Y."/>
            <person name="Meinhardt L.W."/>
            <person name="Bailey B.A."/>
        </authorList>
    </citation>
    <scope>NUCLEOTIDE SEQUENCE [LARGE SCALE GENOMIC DNA]</scope>
    <source>
        <strain evidence="3 4">CT2</strain>
    </source>
</reference>
<feature type="region of interest" description="Disordered" evidence="1">
    <location>
        <begin position="90"/>
        <end position="167"/>
    </location>
</feature>
<comment type="caution">
    <text evidence="3">The sequence shown here is derived from an EMBL/GenBank/DDBJ whole genome shotgun (WGS) entry which is preliminary data.</text>
</comment>
<name>A0A5N5Q8P5_9AGAM</name>
<dbReference type="AlphaFoldDB" id="A0A5N5Q8P5"/>
<dbReference type="Pfam" id="PF20149">
    <property type="entry name" value="DUF6532"/>
    <property type="match status" value="1"/>
</dbReference>
<dbReference type="EMBL" id="SSOP01000546">
    <property type="protein sequence ID" value="KAB5588160.1"/>
    <property type="molecule type" value="Genomic_DNA"/>
</dbReference>
<proteinExistence type="predicted"/>
<evidence type="ECO:0000313" key="3">
    <source>
        <dbReference type="EMBL" id="KAB5588160.1"/>
    </source>
</evidence>
<accession>A0A5N5Q8P5</accession>